<gene>
    <name evidence="3" type="primary">ohrR</name>
    <name evidence="3" type="ORF">Pan153_46660</name>
</gene>
<proteinExistence type="predicted"/>
<protein>
    <submittedName>
        <fullName evidence="3">Organic hydroperoxide resistance transcriptional regulator</fullName>
    </submittedName>
</protein>
<dbReference type="PANTHER" id="PTHR33164:SF89">
    <property type="entry name" value="MARR FAMILY REGULATORY PROTEIN"/>
    <property type="match status" value="1"/>
</dbReference>
<evidence type="ECO:0000313" key="3">
    <source>
        <dbReference type="EMBL" id="QDV19997.1"/>
    </source>
</evidence>
<dbReference type="OrthoDB" id="7502947at2"/>
<dbReference type="EMBL" id="CP036317">
    <property type="protein sequence ID" value="QDV19997.1"/>
    <property type="molecule type" value="Genomic_DNA"/>
</dbReference>
<dbReference type="PANTHER" id="PTHR33164">
    <property type="entry name" value="TRANSCRIPTIONAL REGULATOR, MARR FAMILY"/>
    <property type="match status" value="1"/>
</dbReference>
<name>A0A518FUH4_9PLAN</name>
<dbReference type="InterPro" id="IPR036388">
    <property type="entry name" value="WH-like_DNA-bd_sf"/>
</dbReference>
<feature type="region of interest" description="Disordered" evidence="1">
    <location>
        <begin position="154"/>
        <end position="177"/>
    </location>
</feature>
<reference evidence="3 4" key="1">
    <citation type="submission" date="2019-02" db="EMBL/GenBank/DDBJ databases">
        <title>Deep-cultivation of Planctomycetes and their phenomic and genomic characterization uncovers novel biology.</title>
        <authorList>
            <person name="Wiegand S."/>
            <person name="Jogler M."/>
            <person name="Boedeker C."/>
            <person name="Pinto D."/>
            <person name="Vollmers J."/>
            <person name="Rivas-Marin E."/>
            <person name="Kohn T."/>
            <person name="Peeters S.H."/>
            <person name="Heuer A."/>
            <person name="Rast P."/>
            <person name="Oberbeckmann S."/>
            <person name="Bunk B."/>
            <person name="Jeske O."/>
            <person name="Meyerdierks A."/>
            <person name="Storesund J.E."/>
            <person name="Kallscheuer N."/>
            <person name="Luecker S."/>
            <person name="Lage O.M."/>
            <person name="Pohl T."/>
            <person name="Merkel B.J."/>
            <person name="Hornburger P."/>
            <person name="Mueller R.-W."/>
            <person name="Bruemmer F."/>
            <person name="Labrenz M."/>
            <person name="Spormann A.M."/>
            <person name="Op den Camp H."/>
            <person name="Overmann J."/>
            <person name="Amann R."/>
            <person name="Jetten M.S.M."/>
            <person name="Mascher T."/>
            <person name="Medema M.H."/>
            <person name="Devos D.P."/>
            <person name="Kaster A.-K."/>
            <person name="Ovreas L."/>
            <person name="Rohde M."/>
            <person name="Galperin M.Y."/>
            <person name="Jogler C."/>
        </authorList>
    </citation>
    <scope>NUCLEOTIDE SEQUENCE [LARGE SCALE GENOMIC DNA]</scope>
    <source>
        <strain evidence="3 4">Pan153</strain>
    </source>
</reference>
<dbReference type="InterPro" id="IPR039422">
    <property type="entry name" value="MarR/SlyA-like"/>
</dbReference>
<dbReference type="RefSeq" id="WP_145457962.1">
    <property type="nucleotide sequence ID" value="NZ_CP036317.1"/>
</dbReference>
<evidence type="ECO:0000313" key="4">
    <source>
        <dbReference type="Proteomes" id="UP000320839"/>
    </source>
</evidence>
<feature type="domain" description="HTH marR-type" evidence="2">
    <location>
        <begin position="7"/>
        <end position="139"/>
    </location>
</feature>
<dbReference type="GO" id="GO:0003700">
    <property type="term" value="F:DNA-binding transcription factor activity"/>
    <property type="evidence" value="ECO:0007669"/>
    <property type="project" value="InterPro"/>
</dbReference>
<sequence>MSPLGLEDQVIVALRRITRAIDLHSRGLMQEIGLTAPQLAALQTIARMQPITVGSLAKSIHLSQATLTGILSRLEARHLVSRARRGQDKRTVVVELTDEGQAMLKNAPSLLQDRFRRELLMLQEWEQTQMLSTLQRIASMMDAENIDASPVLSAGEVSAHPGPDADYLNQPKADSRK</sequence>
<dbReference type="InterPro" id="IPR036390">
    <property type="entry name" value="WH_DNA-bd_sf"/>
</dbReference>
<dbReference type="PRINTS" id="PR00598">
    <property type="entry name" value="HTHMARR"/>
</dbReference>
<dbReference type="InterPro" id="IPR000835">
    <property type="entry name" value="HTH_MarR-typ"/>
</dbReference>
<accession>A0A518FUH4</accession>
<dbReference type="Gene3D" id="1.10.10.10">
    <property type="entry name" value="Winged helix-like DNA-binding domain superfamily/Winged helix DNA-binding domain"/>
    <property type="match status" value="1"/>
</dbReference>
<dbReference type="Pfam" id="PF01047">
    <property type="entry name" value="MarR"/>
    <property type="match status" value="1"/>
</dbReference>
<dbReference type="GO" id="GO:0006950">
    <property type="term" value="P:response to stress"/>
    <property type="evidence" value="ECO:0007669"/>
    <property type="project" value="TreeGrafter"/>
</dbReference>
<evidence type="ECO:0000259" key="2">
    <source>
        <dbReference type="PROSITE" id="PS50995"/>
    </source>
</evidence>
<dbReference type="AlphaFoldDB" id="A0A518FUH4"/>
<evidence type="ECO:0000256" key="1">
    <source>
        <dbReference type="SAM" id="MobiDB-lite"/>
    </source>
</evidence>
<organism evidence="3 4">
    <name type="scientific">Gimesia panareensis</name>
    <dbReference type="NCBI Taxonomy" id="2527978"/>
    <lineage>
        <taxon>Bacteria</taxon>
        <taxon>Pseudomonadati</taxon>
        <taxon>Planctomycetota</taxon>
        <taxon>Planctomycetia</taxon>
        <taxon>Planctomycetales</taxon>
        <taxon>Planctomycetaceae</taxon>
        <taxon>Gimesia</taxon>
    </lineage>
</organism>
<dbReference type="Proteomes" id="UP000320839">
    <property type="component" value="Chromosome"/>
</dbReference>
<dbReference type="SMART" id="SM00347">
    <property type="entry name" value="HTH_MARR"/>
    <property type="match status" value="1"/>
</dbReference>
<dbReference type="SUPFAM" id="SSF46785">
    <property type="entry name" value="Winged helix' DNA-binding domain"/>
    <property type="match status" value="1"/>
</dbReference>
<dbReference type="PROSITE" id="PS50995">
    <property type="entry name" value="HTH_MARR_2"/>
    <property type="match status" value="1"/>
</dbReference>